<keyword evidence="2" id="KW-0808">Transferase</keyword>
<dbReference type="Pfam" id="PF02958">
    <property type="entry name" value="EcKL"/>
    <property type="match status" value="2"/>
</dbReference>
<dbReference type="SMART" id="SM00587">
    <property type="entry name" value="CHK"/>
    <property type="match status" value="1"/>
</dbReference>
<accession>A0A2P6TPH6</accession>
<reference evidence="2 3" key="1">
    <citation type="journal article" date="2018" name="Plant J.">
        <title>Genome sequences of Chlorella sorokiniana UTEX 1602 and Micractinium conductrix SAG 241.80: implications to maltose excretion by a green alga.</title>
        <authorList>
            <person name="Arriola M.B."/>
            <person name="Velmurugan N."/>
            <person name="Zhang Y."/>
            <person name="Plunkett M.H."/>
            <person name="Hondzo H."/>
            <person name="Barney B.M."/>
        </authorList>
    </citation>
    <scope>NUCLEOTIDE SEQUENCE [LARGE SCALE GENOMIC DNA]</scope>
    <source>
        <strain evidence="3">UTEX 1602</strain>
    </source>
</reference>
<dbReference type="Proteomes" id="UP000239899">
    <property type="component" value="Unassembled WGS sequence"/>
</dbReference>
<dbReference type="Gene3D" id="3.90.1200.10">
    <property type="match status" value="1"/>
</dbReference>
<sequence>MPRPAGKGSETVRRAQAAVAAAAGDGGEAPTVVSARPIQSLWAGYGSVYEAETDDEEQLIIKEIAPPPGSGVSHLRKLRSYRVESHFYERVAPHLPPDAACHVPQCLGVHSTLDSEDGSCGGGMQLVMRNLRQRFPRRASGLDEAHTKAALCWLAAFHAACWGADAKRLGLWEQGCYWHLETRLEELDDIGREWHSLAAAAHELDRRLQATPFRTLCHGDFKTENMLFSDPSGGKSSGSGSELEVAAYDFQYVGSGSGMKDVAYLFASGVQARLVQQPAGEEALLRYYHAQLMEGLRELAGSSSQGQQAAVIGDPAAAAEALQQYSYEAMFGDYQVALCDYVRWMAGWGFWGNSSWAQARARQFLGELGLAS</sequence>
<dbReference type="PANTHER" id="PTHR11012">
    <property type="entry name" value="PROTEIN KINASE-LIKE DOMAIN-CONTAINING"/>
    <property type="match status" value="1"/>
</dbReference>
<dbReference type="InterPro" id="IPR004119">
    <property type="entry name" value="EcKL"/>
</dbReference>
<feature type="domain" description="CHK kinase-like" evidence="1">
    <location>
        <begin position="126"/>
        <end position="298"/>
    </location>
</feature>
<evidence type="ECO:0000313" key="2">
    <source>
        <dbReference type="EMBL" id="PRW55934.1"/>
    </source>
</evidence>
<comment type="caution">
    <text evidence="2">The sequence shown here is derived from an EMBL/GenBank/DDBJ whole genome shotgun (WGS) entry which is preliminary data.</text>
</comment>
<dbReference type="OrthoDB" id="411145at2759"/>
<name>A0A2P6TPH6_CHLSO</name>
<protein>
    <submittedName>
        <fullName evidence="2">Choline kinase</fullName>
    </submittedName>
</protein>
<evidence type="ECO:0000313" key="3">
    <source>
        <dbReference type="Proteomes" id="UP000239899"/>
    </source>
</evidence>
<dbReference type="SUPFAM" id="SSF56112">
    <property type="entry name" value="Protein kinase-like (PK-like)"/>
    <property type="match status" value="1"/>
</dbReference>
<dbReference type="InterPro" id="IPR015897">
    <property type="entry name" value="CHK_kinase-like"/>
</dbReference>
<dbReference type="EMBL" id="LHPG02000009">
    <property type="protein sequence ID" value="PRW55934.1"/>
    <property type="molecule type" value="Genomic_DNA"/>
</dbReference>
<keyword evidence="3" id="KW-1185">Reference proteome</keyword>
<dbReference type="InterPro" id="IPR011009">
    <property type="entry name" value="Kinase-like_dom_sf"/>
</dbReference>
<organism evidence="2 3">
    <name type="scientific">Chlorella sorokiniana</name>
    <name type="common">Freshwater green alga</name>
    <dbReference type="NCBI Taxonomy" id="3076"/>
    <lineage>
        <taxon>Eukaryota</taxon>
        <taxon>Viridiplantae</taxon>
        <taxon>Chlorophyta</taxon>
        <taxon>core chlorophytes</taxon>
        <taxon>Trebouxiophyceae</taxon>
        <taxon>Chlorellales</taxon>
        <taxon>Chlorellaceae</taxon>
        <taxon>Chlorella clade</taxon>
        <taxon>Chlorella</taxon>
    </lineage>
</organism>
<dbReference type="PANTHER" id="PTHR11012:SF30">
    <property type="entry name" value="PROTEIN KINASE-LIKE DOMAIN-CONTAINING"/>
    <property type="match status" value="1"/>
</dbReference>
<dbReference type="GO" id="GO:0016301">
    <property type="term" value="F:kinase activity"/>
    <property type="evidence" value="ECO:0007669"/>
    <property type="project" value="UniProtKB-KW"/>
</dbReference>
<dbReference type="AlphaFoldDB" id="A0A2P6TPH6"/>
<gene>
    <name evidence="2" type="ORF">C2E21_4927</name>
</gene>
<proteinExistence type="predicted"/>
<keyword evidence="2" id="KW-0418">Kinase</keyword>
<dbReference type="STRING" id="3076.A0A2P6TPH6"/>
<evidence type="ECO:0000259" key="1">
    <source>
        <dbReference type="SMART" id="SM00587"/>
    </source>
</evidence>